<feature type="chain" id="PRO_5046340187" description="SH3b domain-containing protein" evidence="1">
    <location>
        <begin position="35"/>
        <end position="323"/>
    </location>
</feature>
<dbReference type="Gene3D" id="2.30.30.40">
    <property type="entry name" value="SH3 Domains"/>
    <property type="match status" value="2"/>
</dbReference>
<name>A0ABQ2BBI8_9MICO</name>
<dbReference type="Pfam" id="PF08239">
    <property type="entry name" value="SH3_3"/>
    <property type="match status" value="2"/>
</dbReference>
<dbReference type="Proteomes" id="UP000632535">
    <property type="component" value="Unassembled WGS sequence"/>
</dbReference>
<dbReference type="Gene3D" id="2.70.70.10">
    <property type="entry name" value="Glucose Permease (Domain IIA)"/>
    <property type="match status" value="1"/>
</dbReference>
<evidence type="ECO:0000313" key="3">
    <source>
        <dbReference type="EMBL" id="GGI11718.1"/>
    </source>
</evidence>
<dbReference type="PANTHER" id="PTHR21666:SF270">
    <property type="entry name" value="MUREIN HYDROLASE ACTIVATOR ENVC"/>
    <property type="match status" value="1"/>
</dbReference>
<proteinExistence type="predicted"/>
<dbReference type="SUPFAM" id="SSF51261">
    <property type="entry name" value="Duplicated hybrid motif"/>
    <property type="match status" value="1"/>
</dbReference>
<evidence type="ECO:0000256" key="1">
    <source>
        <dbReference type="SAM" id="SignalP"/>
    </source>
</evidence>
<comment type="caution">
    <text evidence="3">The sequence shown here is derived from an EMBL/GenBank/DDBJ whole genome shotgun (WGS) entry which is preliminary data.</text>
</comment>
<keyword evidence="4" id="KW-1185">Reference proteome</keyword>
<dbReference type="InterPro" id="IPR011055">
    <property type="entry name" value="Dup_hybrid_motif"/>
</dbReference>
<dbReference type="SMART" id="SM00287">
    <property type="entry name" value="SH3b"/>
    <property type="match status" value="2"/>
</dbReference>
<evidence type="ECO:0000259" key="2">
    <source>
        <dbReference type="PROSITE" id="PS51781"/>
    </source>
</evidence>
<dbReference type="PROSITE" id="PS51781">
    <property type="entry name" value="SH3B"/>
    <property type="match status" value="2"/>
</dbReference>
<dbReference type="CDD" id="cd12797">
    <property type="entry name" value="M23_peptidase"/>
    <property type="match status" value="1"/>
</dbReference>
<reference evidence="4" key="1">
    <citation type="journal article" date="2019" name="Int. J. Syst. Evol. Microbiol.">
        <title>The Global Catalogue of Microorganisms (GCM) 10K type strain sequencing project: providing services to taxonomists for standard genome sequencing and annotation.</title>
        <authorList>
            <consortium name="The Broad Institute Genomics Platform"/>
            <consortium name="The Broad Institute Genome Sequencing Center for Infectious Disease"/>
            <person name="Wu L."/>
            <person name="Ma J."/>
        </authorList>
    </citation>
    <scope>NUCLEOTIDE SEQUENCE [LARGE SCALE GENOMIC DNA]</scope>
    <source>
        <strain evidence="4">CCM 8653</strain>
    </source>
</reference>
<organism evidence="3 4">
    <name type="scientific">Isoptericola cucumis</name>
    <dbReference type="NCBI Taxonomy" id="1776856"/>
    <lineage>
        <taxon>Bacteria</taxon>
        <taxon>Bacillati</taxon>
        <taxon>Actinomycetota</taxon>
        <taxon>Actinomycetes</taxon>
        <taxon>Micrococcales</taxon>
        <taxon>Promicromonosporaceae</taxon>
        <taxon>Isoptericola</taxon>
    </lineage>
</organism>
<evidence type="ECO:0000313" key="4">
    <source>
        <dbReference type="Proteomes" id="UP000632535"/>
    </source>
</evidence>
<gene>
    <name evidence="3" type="ORF">GCM10007368_37590</name>
</gene>
<dbReference type="InterPro" id="IPR003646">
    <property type="entry name" value="SH3-like_bac-type"/>
</dbReference>
<feature type="signal peptide" evidence="1">
    <location>
        <begin position="1"/>
        <end position="34"/>
    </location>
</feature>
<sequence length="323" mass="34196">MGLARRIATTGIAMGLAGALAAATGLVGAGAAEAAVRPLPDGSYGLSSYYGPRCMPIRGASTYHQGQDMSARRGTTIKAVAPGRVVKAGSATGFGQVVVIRTNATEGKVFHVYGHVIDGDRFVKAGKNVKRGQRIAQVGSTGTSTAPHLHLEIWKNAYKGSGRTADPLPWMKNHGADLRRGAAWANKRVVPTSCKYFTTTSVNLRSGPGTDYRVLKTVGVNLKLTAKPGDGSGVWRKVNRNGTVGWMHAYYVSPTTTSLGTRYVQVNGLRLRAKPTTSSAVRASLSKGTAVAMIHPTKNGWVKVKAGSKYGFLAAKYLRKSRP</sequence>
<dbReference type="Pfam" id="PF01551">
    <property type="entry name" value="Peptidase_M23"/>
    <property type="match status" value="1"/>
</dbReference>
<dbReference type="InterPro" id="IPR050570">
    <property type="entry name" value="Cell_wall_metabolism_enzyme"/>
</dbReference>
<dbReference type="RefSeq" id="WP_188525275.1">
    <property type="nucleotide sequence ID" value="NZ_BMDG01000016.1"/>
</dbReference>
<dbReference type="PANTHER" id="PTHR21666">
    <property type="entry name" value="PEPTIDASE-RELATED"/>
    <property type="match status" value="1"/>
</dbReference>
<accession>A0ABQ2BBI8</accession>
<feature type="domain" description="SH3b" evidence="2">
    <location>
        <begin position="192"/>
        <end position="256"/>
    </location>
</feature>
<dbReference type="EMBL" id="BMDG01000016">
    <property type="protein sequence ID" value="GGI11718.1"/>
    <property type="molecule type" value="Genomic_DNA"/>
</dbReference>
<protein>
    <recommendedName>
        <fullName evidence="2">SH3b domain-containing protein</fullName>
    </recommendedName>
</protein>
<keyword evidence="1" id="KW-0732">Signal</keyword>
<dbReference type="InterPro" id="IPR016047">
    <property type="entry name" value="M23ase_b-sheet_dom"/>
</dbReference>
<feature type="domain" description="SH3b" evidence="2">
    <location>
        <begin position="259"/>
        <end position="322"/>
    </location>
</feature>